<keyword evidence="4" id="KW-1185">Reference proteome</keyword>
<feature type="region of interest" description="Disordered" evidence="1">
    <location>
        <begin position="208"/>
        <end position="300"/>
    </location>
</feature>
<dbReference type="AlphaFoldDB" id="A0A9N9J4B4"/>
<feature type="non-terminal residue" evidence="3">
    <location>
        <position position="1"/>
    </location>
</feature>
<feature type="non-terminal residue" evidence="3">
    <location>
        <position position="370"/>
    </location>
</feature>
<dbReference type="Pfam" id="PF24818">
    <property type="entry name" value="PH_TRF2_HOY1"/>
    <property type="match status" value="1"/>
</dbReference>
<organism evidence="3 4">
    <name type="scientific">Acaulospora morrowiae</name>
    <dbReference type="NCBI Taxonomy" id="94023"/>
    <lineage>
        <taxon>Eukaryota</taxon>
        <taxon>Fungi</taxon>
        <taxon>Fungi incertae sedis</taxon>
        <taxon>Mucoromycota</taxon>
        <taxon>Glomeromycotina</taxon>
        <taxon>Glomeromycetes</taxon>
        <taxon>Diversisporales</taxon>
        <taxon>Acaulosporaceae</taxon>
        <taxon>Acaulospora</taxon>
    </lineage>
</organism>
<comment type="caution">
    <text evidence="3">The sequence shown here is derived from an EMBL/GenBank/DDBJ whole genome shotgun (WGS) entry which is preliminary data.</text>
</comment>
<name>A0A9N9J4B4_9GLOM</name>
<proteinExistence type="predicted"/>
<feature type="compositionally biased region" description="Polar residues" evidence="1">
    <location>
        <begin position="256"/>
        <end position="267"/>
    </location>
</feature>
<dbReference type="EMBL" id="CAJVPV010041226">
    <property type="protein sequence ID" value="CAG8761747.1"/>
    <property type="molecule type" value="Genomic_DNA"/>
</dbReference>
<dbReference type="OrthoDB" id="6159439at2759"/>
<evidence type="ECO:0000313" key="4">
    <source>
        <dbReference type="Proteomes" id="UP000789342"/>
    </source>
</evidence>
<feature type="domain" description="TRF2/HOY1 PH-like" evidence="2">
    <location>
        <begin position="70"/>
        <end position="177"/>
    </location>
</feature>
<reference evidence="3" key="1">
    <citation type="submission" date="2021-06" db="EMBL/GenBank/DDBJ databases">
        <authorList>
            <person name="Kallberg Y."/>
            <person name="Tangrot J."/>
            <person name="Rosling A."/>
        </authorList>
    </citation>
    <scope>NUCLEOTIDE SEQUENCE</scope>
    <source>
        <strain evidence="3">CL551</strain>
    </source>
</reference>
<dbReference type="Proteomes" id="UP000789342">
    <property type="component" value="Unassembled WGS sequence"/>
</dbReference>
<evidence type="ECO:0000259" key="2">
    <source>
        <dbReference type="Pfam" id="PF24818"/>
    </source>
</evidence>
<evidence type="ECO:0000313" key="3">
    <source>
        <dbReference type="EMBL" id="CAG8761747.1"/>
    </source>
</evidence>
<accession>A0A9N9J4B4</accession>
<feature type="compositionally biased region" description="Polar residues" evidence="1">
    <location>
        <begin position="290"/>
        <end position="300"/>
    </location>
</feature>
<sequence length="370" mass="41162">QAPRFPISPNASPNANGMNATQAIRLVSPTGGIPIKMNDQSASISQPQQFTPPQEFLTPNFNNNQVSVITCDTLNIGTWRRILTTQTPTDLLCYYTIPQNVFTYHITNENTQFKMEFPLTDITSIEYRSIDDLYSQIAVEVKDPPHFYMESSQGGWNLCKDFTEDKQATRHMRHVMKGRAVAMKPQLIKLMRDCPLLAKVVTILDAPVENQNPEGNNNDADKQTNEQDQQQNPPRRSSFPSGSIADNLRFGDGMCTPTQNDKQNSLLKQIARTRRSASVPVSPTEDKSPSLVSSTMTPNSSLQVNTSTTFLDMYKTEANSSPEFCSSPMDLNSTSSPSTPLYVFDNSPTIMDSSPLLNQDPFVSLPAHNL</sequence>
<gene>
    <name evidence="3" type="ORF">AMORRO_LOCUS15976</name>
</gene>
<feature type="compositionally biased region" description="Polar residues" evidence="1">
    <location>
        <begin position="226"/>
        <end position="241"/>
    </location>
</feature>
<protein>
    <submittedName>
        <fullName evidence="3">5638_t:CDS:1</fullName>
    </submittedName>
</protein>
<evidence type="ECO:0000256" key="1">
    <source>
        <dbReference type="SAM" id="MobiDB-lite"/>
    </source>
</evidence>
<feature type="compositionally biased region" description="Polar residues" evidence="1">
    <location>
        <begin position="209"/>
        <end position="218"/>
    </location>
</feature>
<dbReference type="InterPro" id="IPR057939">
    <property type="entry name" value="TRF2_HOY1_PH"/>
</dbReference>